<sequence>ASTKHKRNKAKSHFPSIGGSPTRDESNFKFPLPPQRTTLVAKKPLSVANSVGVTSAYRRSNILNHILLKTQLFKTGLYCKHTY</sequence>
<proteinExistence type="predicted"/>
<evidence type="ECO:0000256" key="1">
    <source>
        <dbReference type="SAM" id="MobiDB-lite"/>
    </source>
</evidence>
<dbReference type="AlphaFoldDB" id="A0A183M312"/>
<name>A0A183M312_9TREM</name>
<gene>
    <name evidence="2" type="ORF">SMRZ_LOCUS10437</name>
</gene>
<feature type="non-terminal residue" evidence="2">
    <location>
        <position position="1"/>
    </location>
</feature>
<dbReference type="STRING" id="48269.A0A183M312"/>
<protein>
    <submittedName>
        <fullName evidence="2">Uncharacterized protein</fullName>
    </submittedName>
</protein>
<dbReference type="Proteomes" id="UP000277204">
    <property type="component" value="Unassembled WGS sequence"/>
</dbReference>
<feature type="compositionally biased region" description="Basic residues" evidence="1">
    <location>
        <begin position="1"/>
        <end position="12"/>
    </location>
</feature>
<feature type="region of interest" description="Disordered" evidence="1">
    <location>
        <begin position="1"/>
        <end position="33"/>
    </location>
</feature>
<evidence type="ECO:0000313" key="2">
    <source>
        <dbReference type="EMBL" id="VDO90364.1"/>
    </source>
</evidence>
<organism evidence="2 3">
    <name type="scientific">Schistosoma margrebowiei</name>
    <dbReference type="NCBI Taxonomy" id="48269"/>
    <lineage>
        <taxon>Eukaryota</taxon>
        <taxon>Metazoa</taxon>
        <taxon>Spiralia</taxon>
        <taxon>Lophotrochozoa</taxon>
        <taxon>Platyhelminthes</taxon>
        <taxon>Trematoda</taxon>
        <taxon>Digenea</taxon>
        <taxon>Strigeidida</taxon>
        <taxon>Schistosomatoidea</taxon>
        <taxon>Schistosomatidae</taxon>
        <taxon>Schistosoma</taxon>
    </lineage>
</organism>
<reference evidence="2 3" key="1">
    <citation type="submission" date="2018-11" db="EMBL/GenBank/DDBJ databases">
        <authorList>
            <consortium name="Pathogen Informatics"/>
        </authorList>
    </citation>
    <scope>NUCLEOTIDE SEQUENCE [LARGE SCALE GENOMIC DNA]</scope>
    <source>
        <strain evidence="2 3">Zambia</strain>
    </source>
</reference>
<evidence type="ECO:0000313" key="3">
    <source>
        <dbReference type="Proteomes" id="UP000277204"/>
    </source>
</evidence>
<dbReference type="EMBL" id="UZAI01005399">
    <property type="protein sequence ID" value="VDO90364.1"/>
    <property type="molecule type" value="Genomic_DNA"/>
</dbReference>
<accession>A0A183M312</accession>
<keyword evidence="3" id="KW-1185">Reference proteome</keyword>